<dbReference type="Gene3D" id="1.25.40.10">
    <property type="entry name" value="Tetratricopeptide repeat domain"/>
    <property type="match status" value="1"/>
</dbReference>
<protein>
    <submittedName>
        <fullName evidence="2">Arc/MetJ family transcription regulator</fullName>
    </submittedName>
</protein>
<comment type="caution">
    <text evidence="2">The sequence shown here is derived from an EMBL/GenBank/DDBJ whole genome shotgun (WGS) entry which is preliminary data.</text>
</comment>
<gene>
    <name evidence="2" type="ORF">FHS90_004249</name>
</gene>
<evidence type="ECO:0000313" key="3">
    <source>
        <dbReference type="Proteomes" id="UP000563094"/>
    </source>
</evidence>
<dbReference type="AlphaFoldDB" id="A0A839H0S2"/>
<dbReference type="Proteomes" id="UP000563094">
    <property type="component" value="Unassembled WGS sequence"/>
</dbReference>
<proteinExistence type="predicted"/>
<evidence type="ECO:0000313" key="2">
    <source>
        <dbReference type="EMBL" id="MBA9079511.1"/>
    </source>
</evidence>
<dbReference type="SUPFAM" id="SSF48452">
    <property type="entry name" value="TPR-like"/>
    <property type="match status" value="1"/>
</dbReference>
<dbReference type="RefSeq" id="WP_182514375.1">
    <property type="nucleotide sequence ID" value="NZ_JACJIQ010000023.1"/>
</dbReference>
<dbReference type="SMART" id="SM00028">
    <property type="entry name" value="TPR"/>
    <property type="match status" value="3"/>
</dbReference>
<keyword evidence="1" id="KW-0732">Signal</keyword>
<feature type="chain" id="PRO_5032941289" evidence="1">
    <location>
        <begin position="23"/>
        <end position="786"/>
    </location>
</feature>
<dbReference type="InterPro" id="IPR011990">
    <property type="entry name" value="TPR-like_helical_dom_sf"/>
</dbReference>
<keyword evidence="3" id="KW-1185">Reference proteome</keyword>
<reference evidence="2 3" key="1">
    <citation type="submission" date="2020-08" db="EMBL/GenBank/DDBJ databases">
        <title>Genomic Encyclopedia of Type Strains, Phase IV (KMG-IV): sequencing the most valuable type-strain genomes for metagenomic binning, comparative biology and taxonomic classification.</title>
        <authorList>
            <person name="Goeker M."/>
        </authorList>
    </citation>
    <scope>NUCLEOTIDE SEQUENCE [LARGE SCALE GENOMIC DNA]</scope>
    <source>
        <strain evidence="2 3">DSM 29854</strain>
    </source>
</reference>
<dbReference type="InterPro" id="IPR019734">
    <property type="entry name" value="TPR_rpt"/>
</dbReference>
<dbReference type="EMBL" id="JACJIQ010000023">
    <property type="protein sequence ID" value="MBA9079511.1"/>
    <property type="molecule type" value="Genomic_DNA"/>
</dbReference>
<evidence type="ECO:0000256" key="1">
    <source>
        <dbReference type="SAM" id="SignalP"/>
    </source>
</evidence>
<organism evidence="2 3">
    <name type="scientific">Rufibacter quisquiliarum</name>
    <dbReference type="NCBI Taxonomy" id="1549639"/>
    <lineage>
        <taxon>Bacteria</taxon>
        <taxon>Pseudomonadati</taxon>
        <taxon>Bacteroidota</taxon>
        <taxon>Cytophagia</taxon>
        <taxon>Cytophagales</taxon>
        <taxon>Hymenobacteraceae</taxon>
        <taxon>Rufibacter</taxon>
    </lineage>
</organism>
<name>A0A839H0S2_9BACT</name>
<sequence length="786" mass="88941">MNARLLSLFLLVLLFWSGQARAQSKVIYDQKKLESLTLSSADHAELHSIAVDLGYVSSRSRTTRLLLPVEFEQQERITRDGNQINFTASLKNMRVRERVLYREFDFAEALVPATITAKVQLLGAEDKVLQTFDVYTKDIDQNGTTVLAQSFIKDTTAFNGYKVRVVETKLGFSAKNRSLVRERKELVNRYYDTDARLAQLSRDLQTINPNDIDRLAQHGERLKALEVEMDRAVDSKMERELGLRQHDPVQLMRRARDLDSRLRERRAALDQMWARLPEIFYNRGLELAMNGNARAARDFFERSVAANPAFAPSHLQLARLDLQAGYLKESAQRTRDLLNRMQPDPETFRFAQELALNIQNEYVRFGEQLNNQGNYHQALQQFEEAREFCRGISSLRCRPELWESGIAYATNGIYDNLLQAGRTALHGKNLPQAEKLAREAQAYARNNRTFIRTDAAAQTLMRDVQQQVYVNHMASGRKTLQARQYADALASFEKAKSVAAEYDLKEQADATSLLRQAAKPVILARINDGQQQAANNRLAQARTIAAEVTNLQVKYNLVSDKELDAKFRQLSQGIFSQECANAQASYEQHYQRSLQLSRQGQFAQAAAALDQALAAAKENGGCAISTATADAELVRIDAPAHYQETLQKVEYLISQNKMTEAVQLYLQAGQQFAEDGVERFGLQHAPLLALAARHENKTFVAEVARHTAAHGEAAAAIDLIKRLVSLKYTKYNLNQLQEQVGEQLAVRDVQANPKANYKQQAETYTGGNKDLKKLNKAYQKKFKKLT</sequence>
<feature type="signal peptide" evidence="1">
    <location>
        <begin position="1"/>
        <end position="22"/>
    </location>
</feature>
<accession>A0A839H0S2</accession>